<dbReference type="OrthoDB" id="676274at2"/>
<evidence type="ECO:0000313" key="2">
    <source>
        <dbReference type="Proteomes" id="UP000253141"/>
    </source>
</evidence>
<protein>
    <submittedName>
        <fullName evidence="1">Uncharacterized protein</fullName>
    </submittedName>
</protein>
<gene>
    <name evidence="1" type="ORF">DVG78_22945</name>
</gene>
<keyword evidence="2" id="KW-1185">Reference proteome</keyword>
<proteinExistence type="predicted"/>
<name>A0A369I4Y9_9BACT</name>
<dbReference type="AlphaFoldDB" id="A0A369I4Y9"/>
<comment type="caution">
    <text evidence="1">The sequence shown here is derived from an EMBL/GenBank/DDBJ whole genome shotgun (WGS) entry which is preliminary data.</text>
</comment>
<dbReference type="EMBL" id="QPIW01000025">
    <property type="protein sequence ID" value="RDB03567.1"/>
    <property type="molecule type" value="Genomic_DNA"/>
</dbReference>
<organism evidence="1 2">
    <name type="scientific">Runella aurantiaca</name>
    <dbReference type="NCBI Taxonomy" id="2282308"/>
    <lineage>
        <taxon>Bacteria</taxon>
        <taxon>Pseudomonadati</taxon>
        <taxon>Bacteroidota</taxon>
        <taxon>Cytophagia</taxon>
        <taxon>Cytophagales</taxon>
        <taxon>Spirosomataceae</taxon>
        <taxon>Runella</taxon>
    </lineage>
</organism>
<reference evidence="1 2" key="1">
    <citation type="submission" date="2018-07" db="EMBL/GenBank/DDBJ databases">
        <title>Genome analysis of Runella aurantiaca.</title>
        <authorList>
            <person name="Yang X."/>
        </authorList>
    </citation>
    <scope>NUCLEOTIDE SEQUENCE [LARGE SCALE GENOMIC DNA]</scope>
    <source>
        <strain evidence="1 2">YX9</strain>
    </source>
</reference>
<evidence type="ECO:0000313" key="1">
    <source>
        <dbReference type="EMBL" id="RDB03567.1"/>
    </source>
</evidence>
<dbReference type="Proteomes" id="UP000253141">
    <property type="component" value="Unassembled WGS sequence"/>
</dbReference>
<sequence length="134" mass="15157">MRLTIIIEKGDGEIWGRVEAPGFLNVTVGNSEAEITQNMLELIEDFLENEGKEDEYWKGVTLESIEFDYRYDLTAFFDLFSPLKINSIAEKAGINKALMRQYVSGVKHPSAQQVQKIESAIHAFGQNLMKVSLV</sequence>
<dbReference type="RefSeq" id="WP_114463366.1">
    <property type="nucleotide sequence ID" value="NZ_QPIW01000025.1"/>
</dbReference>
<accession>A0A369I4Y9</accession>